<accession>A0ABV8UN31</accession>
<keyword evidence="3" id="KW-0564">Palmitate</keyword>
<dbReference type="SUPFAM" id="SSF141488">
    <property type="entry name" value="YdhA-like"/>
    <property type="match status" value="1"/>
</dbReference>
<name>A0ABV8UN31_9PROT</name>
<evidence type="ECO:0000256" key="5">
    <source>
        <dbReference type="SAM" id="MobiDB-lite"/>
    </source>
</evidence>
<feature type="signal peptide" evidence="6">
    <location>
        <begin position="1"/>
        <end position="20"/>
    </location>
</feature>
<protein>
    <submittedName>
        <fullName evidence="8">MliC family protein</fullName>
    </submittedName>
</protein>
<dbReference type="EMBL" id="JBHSCW010000008">
    <property type="protein sequence ID" value="MFC4352671.1"/>
    <property type="molecule type" value="Genomic_DNA"/>
</dbReference>
<feature type="region of interest" description="Disordered" evidence="5">
    <location>
        <begin position="24"/>
        <end position="48"/>
    </location>
</feature>
<dbReference type="Gene3D" id="2.40.128.200">
    <property type="match status" value="1"/>
</dbReference>
<dbReference type="Proteomes" id="UP001595799">
    <property type="component" value="Unassembled WGS sequence"/>
</dbReference>
<dbReference type="InterPro" id="IPR018660">
    <property type="entry name" value="MliC"/>
</dbReference>
<evidence type="ECO:0000313" key="8">
    <source>
        <dbReference type="EMBL" id="MFC4352671.1"/>
    </source>
</evidence>
<evidence type="ECO:0000256" key="2">
    <source>
        <dbReference type="ARBA" id="ARBA00023136"/>
    </source>
</evidence>
<dbReference type="RefSeq" id="WP_382423031.1">
    <property type="nucleotide sequence ID" value="NZ_JBHSCW010000008.1"/>
</dbReference>
<dbReference type="InterPro" id="IPR036328">
    <property type="entry name" value="MliC_sf"/>
</dbReference>
<feature type="domain" description="C-type lysozyme inhibitor" evidence="7">
    <location>
        <begin position="54"/>
        <end position="116"/>
    </location>
</feature>
<feature type="chain" id="PRO_5047067536" evidence="6">
    <location>
        <begin position="21"/>
        <end position="128"/>
    </location>
</feature>
<dbReference type="Pfam" id="PF09864">
    <property type="entry name" value="MliC"/>
    <property type="match status" value="1"/>
</dbReference>
<proteinExistence type="predicted"/>
<dbReference type="PROSITE" id="PS51257">
    <property type="entry name" value="PROKAR_LIPOPROTEIN"/>
    <property type="match status" value="1"/>
</dbReference>
<keyword evidence="1 6" id="KW-0732">Signal</keyword>
<keyword evidence="2" id="KW-0472">Membrane</keyword>
<evidence type="ECO:0000259" key="7">
    <source>
        <dbReference type="Pfam" id="PF09864"/>
    </source>
</evidence>
<evidence type="ECO:0000256" key="3">
    <source>
        <dbReference type="ARBA" id="ARBA00023139"/>
    </source>
</evidence>
<keyword evidence="9" id="KW-1185">Reference proteome</keyword>
<sequence>MQAPRLALALFTSLALTACSQTGIPGAERGSAPAPSTAAQGDDEGLPETKPIVYICDGGAMVAAIYEDDEAVVTYEGRSEQMETVRSASGARYAGEEWIWWTKGNTGFLQTRADETTIVDGCSLHGEE</sequence>
<organism evidence="8 9">
    <name type="scientific">Fodinicurvata halophila</name>
    <dbReference type="NCBI Taxonomy" id="1419723"/>
    <lineage>
        <taxon>Bacteria</taxon>
        <taxon>Pseudomonadati</taxon>
        <taxon>Pseudomonadota</taxon>
        <taxon>Alphaproteobacteria</taxon>
        <taxon>Rhodospirillales</taxon>
        <taxon>Rhodovibrionaceae</taxon>
        <taxon>Fodinicurvata</taxon>
    </lineage>
</organism>
<evidence type="ECO:0000313" key="9">
    <source>
        <dbReference type="Proteomes" id="UP001595799"/>
    </source>
</evidence>
<evidence type="ECO:0000256" key="6">
    <source>
        <dbReference type="SAM" id="SignalP"/>
    </source>
</evidence>
<evidence type="ECO:0000256" key="1">
    <source>
        <dbReference type="ARBA" id="ARBA00022729"/>
    </source>
</evidence>
<reference evidence="9" key="1">
    <citation type="journal article" date="2019" name="Int. J. Syst. Evol. Microbiol.">
        <title>The Global Catalogue of Microorganisms (GCM) 10K type strain sequencing project: providing services to taxonomists for standard genome sequencing and annotation.</title>
        <authorList>
            <consortium name="The Broad Institute Genomics Platform"/>
            <consortium name="The Broad Institute Genome Sequencing Center for Infectious Disease"/>
            <person name="Wu L."/>
            <person name="Ma J."/>
        </authorList>
    </citation>
    <scope>NUCLEOTIDE SEQUENCE [LARGE SCALE GENOMIC DNA]</scope>
    <source>
        <strain evidence="9">CECT 8472</strain>
    </source>
</reference>
<gene>
    <name evidence="8" type="ORF">ACFOW6_14060</name>
</gene>
<comment type="caution">
    <text evidence="8">The sequence shown here is derived from an EMBL/GenBank/DDBJ whole genome shotgun (WGS) entry which is preliminary data.</text>
</comment>
<keyword evidence="4" id="KW-0449">Lipoprotein</keyword>
<evidence type="ECO:0000256" key="4">
    <source>
        <dbReference type="ARBA" id="ARBA00023288"/>
    </source>
</evidence>